<keyword evidence="1" id="KW-1133">Transmembrane helix</keyword>
<name>A0A081NWD9_9BACL</name>
<comment type="caution">
    <text evidence="2">The sequence shown here is derived from an EMBL/GenBank/DDBJ whole genome shotgun (WGS) entry which is preliminary data.</text>
</comment>
<accession>A0A081NWD9</accession>
<proteinExistence type="predicted"/>
<evidence type="ECO:0000313" key="3">
    <source>
        <dbReference type="Proteomes" id="UP000028123"/>
    </source>
</evidence>
<sequence length="182" mass="21134">MPRDRTLSKESTIYTYRLLKRVHYKPIFFQVYWILTVCAFLGAVIAISFWSVPAGLIGVPVGVISIPLVQTLLLRLLLRTKEKYSLQAWSWSYQLPWFGYAPGTDTYIAMTKVRRLHFHVLWIVLVLLGCLYPWLSPSLLGFLVFIHLWLLLPRLVVIFLLRKHSSSGYLKINENDSSCYAQ</sequence>
<reference evidence="2 3" key="1">
    <citation type="submission" date="2014-06" db="EMBL/GenBank/DDBJ databases">
        <title>Draft genome sequence of Paenibacillus sp. MSt1.</title>
        <authorList>
            <person name="Aw Y.K."/>
            <person name="Ong K.S."/>
            <person name="Gan H.M."/>
            <person name="Lee S.M."/>
        </authorList>
    </citation>
    <scope>NUCLEOTIDE SEQUENCE [LARGE SCALE GENOMIC DNA]</scope>
    <source>
        <strain evidence="2 3">MSt1</strain>
    </source>
</reference>
<protein>
    <submittedName>
        <fullName evidence="2">Uncharacterized protein</fullName>
    </submittedName>
</protein>
<keyword evidence="1" id="KW-0472">Membrane</keyword>
<dbReference type="RefSeq" id="WP_036690507.1">
    <property type="nucleotide sequence ID" value="NZ_JNVM01000032.1"/>
</dbReference>
<evidence type="ECO:0000313" key="2">
    <source>
        <dbReference type="EMBL" id="KEQ22762.1"/>
    </source>
</evidence>
<dbReference type="AlphaFoldDB" id="A0A081NWD9"/>
<feature type="transmembrane region" description="Helical" evidence="1">
    <location>
        <begin position="27"/>
        <end position="50"/>
    </location>
</feature>
<evidence type="ECO:0000256" key="1">
    <source>
        <dbReference type="SAM" id="Phobius"/>
    </source>
</evidence>
<dbReference type="Proteomes" id="UP000028123">
    <property type="component" value="Unassembled WGS sequence"/>
</dbReference>
<dbReference type="OrthoDB" id="2678045at2"/>
<organism evidence="2 3">
    <name type="scientific">Paenibacillus tyrfis</name>
    <dbReference type="NCBI Taxonomy" id="1501230"/>
    <lineage>
        <taxon>Bacteria</taxon>
        <taxon>Bacillati</taxon>
        <taxon>Bacillota</taxon>
        <taxon>Bacilli</taxon>
        <taxon>Bacillales</taxon>
        <taxon>Paenibacillaceae</taxon>
        <taxon>Paenibacillus</taxon>
    </lineage>
</organism>
<dbReference type="EMBL" id="JNVM01000032">
    <property type="protein sequence ID" value="KEQ22762.1"/>
    <property type="molecule type" value="Genomic_DNA"/>
</dbReference>
<feature type="transmembrane region" description="Helical" evidence="1">
    <location>
        <begin position="56"/>
        <end position="78"/>
    </location>
</feature>
<keyword evidence="1" id="KW-0812">Transmembrane</keyword>
<keyword evidence="3" id="KW-1185">Reference proteome</keyword>
<feature type="transmembrane region" description="Helical" evidence="1">
    <location>
        <begin position="116"/>
        <end position="135"/>
    </location>
</feature>
<dbReference type="eggNOG" id="ENOG5032TFZ">
    <property type="taxonomic scope" value="Bacteria"/>
</dbReference>
<feature type="transmembrane region" description="Helical" evidence="1">
    <location>
        <begin position="141"/>
        <end position="161"/>
    </location>
</feature>
<gene>
    <name evidence="2" type="ORF">ET33_21830</name>
</gene>